<feature type="compositionally biased region" description="Low complexity" evidence="1">
    <location>
        <begin position="74"/>
        <end position="83"/>
    </location>
</feature>
<dbReference type="EMBL" id="JARKIB010000032">
    <property type="protein sequence ID" value="KAJ7762453.1"/>
    <property type="molecule type" value="Genomic_DNA"/>
</dbReference>
<feature type="compositionally biased region" description="Polar residues" evidence="1">
    <location>
        <begin position="458"/>
        <end position="470"/>
    </location>
</feature>
<proteinExistence type="predicted"/>
<feature type="compositionally biased region" description="Polar residues" evidence="1">
    <location>
        <begin position="41"/>
        <end position="51"/>
    </location>
</feature>
<feature type="region of interest" description="Disordered" evidence="1">
    <location>
        <begin position="222"/>
        <end position="246"/>
    </location>
</feature>
<reference evidence="2" key="1">
    <citation type="submission" date="2023-03" db="EMBL/GenBank/DDBJ databases">
        <title>Massive genome expansion in bonnet fungi (Mycena s.s.) driven by repeated elements and novel gene families across ecological guilds.</title>
        <authorList>
            <consortium name="Lawrence Berkeley National Laboratory"/>
            <person name="Harder C.B."/>
            <person name="Miyauchi S."/>
            <person name="Viragh M."/>
            <person name="Kuo A."/>
            <person name="Thoen E."/>
            <person name="Andreopoulos B."/>
            <person name="Lu D."/>
            <person name="Skrede I."/>
            <person name="Drula E."/>
            <person name="Henrissat B."/>
            <person name="Morin E."/>
            <person name="Kohler A."/>
            <person name="Barry K."/>
            <person name="LaButti K."/>
            <person name="Morin E."/>
            <person name="Salamov A."/>
            <person name="Lipzen A."/>
            <person name="Mereny Z."/>
            <person name="Hegedus B."/>
            <person name="Baldrian P."/>
            <person name="Stursova M."/>
            <person name="Weitz H."/>
            <person name="Taylor A."/>
            <person name="Grigoriev I.V."/>
            <person name="Nagy L.G."/>
            <person name="Martin F."/>
            <person name="Kauserud H."/>
        </authorList>
    </citation>
    <scope>NUCLEOTIDE SEQUENCE</scope>
    <source>
        <strain evidence="2">CBHHK182m</strain>
    </source>
</reference>
<evidence type="ECO:0000313" key="3">
    <source>
        <dbReference type="Proteomes" id="UP001215598"/>
    </source>
</evidence>
<protein>
    <submittedName>
        <fullName evidence="2">Uncharacterized protein</fullName>
    </submittedName>
</protein>
<feature type="compositionally biased region" description="Basic residues" evidence="1">
    <location>
        <begin position="484"/>
        <end position="505"/>
    </location>
</feature>
<feature type="compositionally biased region" description="Basic and acidic residues" evidence="1">
    <location>
        <begin position="575"/>
        <end position="584"/>
    </location>
</feature>
<feature type="region of interest" description="Disordered" evidence="1">
    <location>
        <begin position="443"/>
        <end position="590"/>
    </location>
</feature>
<organism evidence="2 3">
    <name type="scientific">Mycena metata</name>
    <dbReference type="NCBI Taxonomy" id="1033252"/>
    <lineage>
        <taxon>Eukaryota</taxon>
        <taxon>Fungi</taxon>
        <taxon>Dikarya</taxon>
        <taxon>Basidiomycota</taxon>
        <taxon>Agaricomycotina</taxon>
        <taxon>Agaricomycetes</taxon>
        <taxon>Agaricomycetidae</taxon>
        <taxon>Agaricales</taxon>
        <taxon>Marasmiineae</taxon>
        <taxon>Mycenaceae</taxon>
        <taxon>Mycena</taxon>
    </lineage>
</organism>
<name>A0AAD7JD79_9AGAR</name>
<gene>
    <name evidence="2" type="ORF">B0H16DRAFT_1455515</name>
</gene>
<evidence type="ECO:0000313" key="2">
    <source>
        <dbReference type="EMBL" id="KAJ7762453.1"/>
    </source>
</evidence>
<feature type="region of interest" description="Disordered" evidence="1">
    <location>
        <begin position="1"/>
        <end position="104"/>
    </location>
</feature>
<dbReference type="AlphaFoldDB" id="A0AAD7JD79"/>
<accession>A0AAD7JD79</accession>
<comment type="caution">
    <text evidence="2">The sequence shown here is derived from an EMBL/GenBank/DDBJ whole genome shotgun (WGS) entry which is preliminary data.</text>
</comment>
<evidence type="ECO:0000256" key="1">
    <source>
        <dbReference type="SAM" id="MobiDB-lite"/>
    </source>
</evidence>
<keyword evidence="3" id="KW-1185">Reference proteome</keyword>
<dbReference type="Proteomes" id="UP001215598">
    <property type="component" value="Unassembled WGS sequence"/>
</dbReference>
<sequence>MRDSRKGTAIRGNLQVRQAGSERVAAGKRTSRENGKRARSAQPNSTTTQSAAHPELGCVRRRRARPAHPTQSCVNGDEGTNVGTGEGEELERGGTLGRREHDTIVERERTGTGSTGRTVRATSKLVGGSMDNEPALDAEGLARLGEFLQSFLVEGYFHQVEREGGRHPVPEAMRPHGKPANVDLQMTVWHCWVPKCWPRVVSDDMTTQRRQRVEFWIESVHQRHGGTSGEDVGNRAASGKNASAGTGFEVCQSTNTEAGEATGMAAKHKMVTPQREMLEDHGRVSVDEDKAPRGFKGPGMHQKRMMHEGLGRIARMGLGLVGREGQRRVIKFGWIAANVAGRGAPPVQLLPSWSSAISKNVYDGGASLGCVVRVSERDDCVEQTENVRVCKVKLARKWSRLRIFAREHMVMWHEEKSRLMQRDPASMELGNSTIERCVFDPSAQEGTTEGNEHAGRQGTKQHITWKGQRQNKSDKIPSTVHASGRGRRVKQGKKRGPRGAPRHVHGSAGRTGGPNRKKRENRQQILPTMQRLREFNSSGLGRRVPNSDAGRSPGIRAWTPSRFFQDHEDEITTEIQRREDEPRVRRSQPQ</sequence>